<evidence type="ECO:0000256" key="2">
    <source>
        <dbReference type="ARBA" id="ARBA00022475"/>
    </source>
</evidence>
<dbReference type="PANTHER" id="PTHR30572:SF4">
    <property type="entry name" value="ABC TRANSPORTER PERMEASE YTRF"/>
    <property type="match status" value="1"/>
</dbReference>
<keyword evidence="10" id="KW-1185">Reference proteome</keyword>
<keyword evidence="4 7" id="KW-1133">Transmembrane helix</keyword>
<dbReference type="InterPro" id="IPR003838">
    <property type="entry name" value="ABC3_permease_C"/>
</dbReference>
<dbReference type="AlphaFoldDB" id="A0A7X2TNS4"/>
<dbReference type="EMBL" id="VUMV01000007">
    <property type="protein sequence ID" value="MST82599.1"/>
    <property type="molecule type" value="Genomic_DNA"/>
</dbReference>
<keyword evidence="2" id="KW-1003">Cell membrane</keyword>
<comment type="subcellular location">
    <subcellularLocation>
        <location evidence="1">Cell membrane</location>
        <topology evidence="1">Multi-pass membrane protein</topology>
    </subcellularLocation>
</comment>
<dbReference type="Pfam" id="PF02687">
    <property type="entry name" value="FtsX"/>
    <property type="match status" value="1"/>
</dbReference>
<accession>A0A7X2TNS4</accession>
<feature type="transmembrane region" description="Helical" evidence="7">
    <location>
        <begin position="354"/>
        <end position="373"/>
    </location>
</feature>
<feature type="transmembrane region" description="Helical" evidence="7">
    <location>
        <begin position="429"/>
        <end position="451"/>
    </location>
</feature>
<feature type="transmembrane region" description="Helical" evidence="7">
    <location>
        <begin position="726"/>
        <end position="748"/>
    </location>
</feature>
<feature type="transmembrane region" description="Helical" evidence="7">
    <location>
        <begin position="779"/>
        <end position="802"/>
    </location>
</feature>
<comment type="similarity">
    <text evidence="6">Belongs to the ABC-4 integral membrane protein family.</text>
</comment>
<name>A0A7X2TNS4_9FIRM</name>
<evidence type="ECO:0000256" key="6">
    <source>
        <dbReference type="ARBA" id="ARBA00038076"/>
    </source>
</evidence>
<sequence>MQKNEEYDDLIDIAHKNKNKSYRRFLKGTIIVGVFLLTFLLKFSVSNVISSEVRIVQEHGNTAEAKVENAGAEIVSSLSSSFHIKKIGKIYDLGKFTDNEQVFATCVFSDAETFQNMIRPSFTSFRGAYPADDKEILLSVETLRYMGINHPEIGMPVSADFYWNDLFRLQNTGEKTFTLSGYYDGMADTSTVYMSEEAKTESGINDYPCALLVEFANPILNTDESRKIISQMVSDKNVQVVYAESPLYTSLVHLSGNVILAFVSFFIMCSVMIFFISQIIRATYKESIRFWGLMKILGVTDKQIASVIKKDELNICLWPVLLSELSAYVIMFVSNRLAAHNHHAILFIFDGKSDALICGFVFFTVLLSVIFPISAACKKVSSIPPLVSTSYYENTGKTDKPVKLLKVQSIKNIPLHLSRMFLSKGKKTFIFSVIFLFLGCETVLAAFSLAAGADYEKAFSSLPDFRVNVSKNACSNMRENLSEGKENRLFSAAMVNDLSEKLHDSIRNISCIKGYFPSLDTDQNSVFGTINLKNDTQIIVQPLDHSTLRNLCSYEKNAGRKINEKDLLEHHGAVIVSKNMLYSNFDPAVSSNMGRTFTVYDTLPYGAEPEEYQSAQLSVCGYAEAADKNFPEIPFAWDCENVVILAVSPDTYHWLGSFMQEQTISVSFNTVNHPEDKTKEILDKWLKDENYQYEIQKGLSNIDLLECIAKTDLIAENQNYIMVSRITMTGISVLFFLLGIIVFLNTLLTEYIRDRQEHILLRYLGVTHKEMIKAFVMEGLIYFAILASLLSTVGIYLIFFIGKLVKKEIPYFEFAFPAHIFLLLLAVFFTISVLLPPVISQISCKITRNYLSETHFFIDKTGRME</sequence>
<feature type="transmembrane region" description="Helical" evidence="7">
    <location>
        <begin position="258"/>
        <end position="280"/>
    </location>
</feature>
<gene>
    <name evidence="9" type="ORF">FYJ60_09750</name>
</gene>
<keyword evidence="3 7" id="KW-0812">Transmembrane</keyword>
<evidence type="ECO:0000256" key="1">
    <source>
        <dbReference type="ARBA" id="ARBA00004651"/>
    </source>
</evidence>
<evidence type="ECO:0000256" key="3">
    <source>
        <dbReference type="ARBA" id="ARBA00022692"/>
    </source>
</evidence>
<evidence type="ECO:0000313" key="9">
    <source>
        <dbReference type="EMBL" id="MST82599.1"/>
    </source>
</evidence>
<evidence type="ECO:0000256" key="4">
    <source>
        <dbReference type="ARBA" id="ARBA00022989"/>
    </source>
</evidence>
<comment type="caution">
    <text evidence="9">The sequence shown here is derived from an EMBL/GenBank/DDBJ whole genome shotgun (WGS) entry which is preliminary data.</text>
</comment>
<feature type="domain" description="ABC3 transporter permease C-terminal" evidence="8">
    <location>
        <begin position="731"/>
        <end position="835"/>
    </location>
</feature>
<evidence type="ECO:0000313" key="10">
    <source>
        <dbReference type="Proteomes" id="UP000466864"/>
    </source>
</evidence>
<evidence type="ECO:0000256" key="5">
    <source>
        <dbReference type="ARBA" id="ARBA00023136"/>
    </source>
</evidence>
<feature type="transmembrane region" description="Helical" evidence="7">
    <location>
        <begin position="315"/>
        <end position="334"/>
    </location>
</feature>
<organism evidence="9 10">
    <name type="scientific">Bilifractor porci</name>
    <dbReference type="NCBI Taxonomy" id="2606636"/>
    <lineage>
        <taxon>Bacteria</taxon>
        <taxon>Bacillati</taxon>
        <taxon>Bacillota</taxon>
        <taxon>Clostridia</taxon>
        <taxon>Lachnospirales</taxon>
        <taxon>Lachnospiraceae</taxon>
        <taxon>Bilifractor</taxon>
    </lineage>
</organism>
<dbReference type="InterPro" id="IPR050250">
    <property type="entry name" value="Macrolide_Exporter_MacB"/>
</dbReference>
<dbReference type="GO" id="GO:0022857">
    <property type="term" value="F:transmembrane transporter activity"/>
    <property type="evidence" value="ECO:0007669"/>
    <property type="project" value="TreeGrafter"/>
</dbReference>
<evidence type="ECO:0000256" key="7">
    <source>
        <dbReference type="SAM" id="Phobius"/>
    </source>
</evidence>
<reference evidence="9 10" key="1">
    <citation type="submission" date="2019-08" db="EMBL/GenBank/DDBJ databases">
        <title>In-depth cultivation of the pig gut microbiome towards novel bacterial diversity and tailored functional studies.</title>
        <authorList>
            <person name="Wylensek D."/>
            <person name="Hitch T.C.A."/>
            <person name="Clavel T."/>
        </authorList>
    </citation>
    <scope>NUCLEOTIDE SEQUENCE [LARGE SCALE GENOMIC DNA]</scope>
    <source>
        <strain evidence="9 10">Oil+RF-744-WCA-WT-13</strain>
    </source>
</reference>
<dbReference type="RefSeq" id="WP_154458508.1">
    <property type="nucleotide sequence ID" value="NZ_VUMV01000007.1"/>
</dbReference>
<keyword evidence="5 7" id="KW-0472">Membrane</keyword>
<dbReference type="GO" id="GO:0005886">
    <property type="term" value="C:plasma membrane"/>
    <property type="evidence" value="ECO:0007669"/>
    <property type="project" value="UniProtKB-SubCell"/>
</dbReference>
<feature type="transmembrane region" description="Helical" evidence="7">
    <location>
        <begin position="814"/>
        <end position="835"/>
    </location>
</feature>
<feature type="transmembrane region" description="Helical" evidence="7">
    <location>
        <begin position="25"/>
        <end position="45"/>
    </location>
</feature>
<proteinExistence type="inferred from homology"/>
<dbReference type="Proteomes" id="UP000466864">
    <property type="component" value="Unassembled WGS sequence"/>
</dbReference>
<dbReference type="PANTHER" id="PTHR30572">
    <property type="entry name" value="MEMBRANE COMPONENT OF TRANSPORTER-RELATED"/>
    <property type="match status" value="1"/>
</dbReference>
<evidence type="ECO:0000259" key="8">
    <source>
        <dbReference type="Pfam" id="PF02687"/>
    </source>
</evidence>
<protein>
    <submittedName>
        <fullName evidence="9">ABC transporter permease</fullName>
    </submittedName>
</protein>